<dbReference type="Proteomes" id="UP000333828">
    <property type="component" value="Unassembled WGS sequence"/>
</dbReference>
<gene>
    <name evidence="2" type="ORF">PIN31115_02929</name>
</gene>
<evidence type="ECO:0000313" key="3">
    <source>
        <dbReference type="Proteomes" id="UP000333828"/>
    </source>
</evidence>
<proteinExistence type="predicted"/>
<name>A0A5E4VXB6_9BURK</name>
<dbReference type="EMBL" id="CABPSI010000003">
    <property type="protein sequence ID" value="VVE17042.1"/>
    <property type="molecule type" value="Genomic_DNA"/>
</dbReference>
<organism evidence="2 3">
    <name type="scientific">Pandoraea iniqua</name>
    <dbReference type="NCBI Taxonomy" id="2508288"/>
    <lineage>
        <taxon>Bacteria</taxon>
        <taxon>Pseudomonadati</taxon>
        <taxon>Pseudomonadota</taxon>
        <taxon>Betaproteobacteria</taxon>
        <taxon>Burkholderiales</taxon>
        <taxon>Burkholderiaceae</taxon>
        <taxon>Pandoraea</taxon>
    </lineage>
</organism>
<keyword evidence="1" id="KW-0472">Membrane</keyword>
<evidence type="ECO:0000313" key="2">
    <source>
        <dbReference type="EMBL" id="VVE17042.1"/>
    </source>
</evidence>
<evidence type="ECO:0000256" key="1">
    <source>
        <dbReference type="SAM" id="Phobius"/>
    </source>
</evidence>
<feature type="transmembrane region" description="Helical" evidence="1">
    <location>
        <begin position="73"/>
        <end position="98"/>
    </location>
</feature>
<dbReference type="RefSeq" id="WP_150684650.1">
    <property type="nucleotide sequence ID" value="NZ_CABPSI010000003.1"/>
</dbReference>
<accession>A0A5E4VXB6</accession>
<feature type="transmembrane region" description="Helical" evidence="1">
    <location>
        <begin position="23"/>
        <end position="42"/>
    </location>
</feature>
<keyword evidence="1" id="KW-1133">Transmembrane helix</keyword>
<feature type="transmembrane region" description="Helical" evidence="1">
    <location>
        <begin position="48"/>
        <end position="66"/>
    </location>
</feature>
<sequence>MNAKWEALLIWWQRRRENGASDGVYYGTIMLIALGLAVLVISTREMSVVPAMLVIAKFALIGSILARMFRGNLLATLVMFVVTLVIVYVLFLLLVVYLSSRHHDRVSTLPPALSLLHPNADGAELVDYRLGERLDVPECPSAAGSLQRSYQGPDGGACFRHLTSERIGSPLGTDENVVVDRLDLARFEVFSVVQPVCVALRDGRIVGVAVHVAERRRYDVLRSMQNTFQQPAAHVRWQAVARSDSYYDRDLWTSAQVRSAMYTLTVPPLGRSAGSVDVMLVMESPEGPRPFAATRMSLGDCPAIALDYQAAAP</sequence>
<keyword evidence="3" id="KW-1185">Reference proteome</keyword>
<protein>
    <submittedName>
        <fullName evidence="2">Uncharacterized protein</fullName>
    </submittedName>
</protein>
<keyword evidence="1" id="KW-0812">Transmembrane</keyword>
<reference evidence="2 3" key="1">
    <citation type="submission" date="2019-08" db="EMBL/GenBank/DDBJ databases">
        <authorList>
            <person name="Peeters C."/>
        </authorList>
    </citation>
    <scope>NUCLEOTIDE SEQUENCE [LARGE SCALE GENOMIC DNA]</scope>
    <source>
        <strain evidence="2 3">LMG 31115</strain>
    </source>
</reference>
<dbReference type="AlphaFoldDB" id="A0A5E4VXB6"/>